<evidence type="ECO:0000313" key="5">
    <source>
        <dbReference type="Proteomes" id="UP000683000"/>
    </source>
</evidence>
<protein>
    <recommendedName>
        <fullName evidence="3">Inhibitor of growth protein N-terminal histone-binding domain-containing protein</fullName>
    </recommendedName>
</protein>
<dbReference type="PANTHER" id="PTHR10333">
    <property type="entry name" value="INHIBITOR OF GROWTH PROTEIN"/>
    <property type="match status" value="1"/>
</dbReference>
<dbReference type="Gene3D" id="6.10.140.1740">
    <property type="match status" value="1"/>
</dbReference>
<feature type="compositionally biased region" description="Polar residues" evidence="2">
    <location>
        <begin position="28"/>
        <end position="40"/>
    </location>
</feature>
<organism evidence="4 5">
    <name type="scientific">Boletus reticuloceps</name>
    <dbReference type="NCBI Taxonomy" id="495285"/>
    <lineage>
        <taxon>Eukaryota</taxon>
        <taxon>Fungi</taxon>
        <taxon>Dikarya</taxon>
        <taxon>Basidiomycota</taxon>
        <taxon>Agaricomycotina</taxon>
        <taxon>Agaricomycetes</taxon>
        <taxon>Agaricomycetidae</taxon>
        <taxon>Boletales</taxon>
        <taxon>Boletineae</taxon>
        <taxon>Boletaceae</taxon>
        <taxon>Boletoideae</taxon>
        <taxon>Boletus</taxon>
    </lineage>
</organism>
<dbReference type="GO" id="GO:0006355">
    <property type="term" value="P:regulation of DNA-templated transcription"/>
    <property type="evidence" value="ECO:0007669"/>
    <property type="project" value="TreeGrafter"/>
</dbReference>
<feature type="region of interest" description="Disordered" evidence="2">
    <location>
        <begin position="1"/>
        <end position="47"/>
    </location>
</feature>
<dbReference type="OrthoDB" id="5411773at2759"/>
<feature type="domain" description="Inhibitor of growth protein N-terminal histone-binding" evidence="3">
    <location>
        <begin position="58"/>
        <end position="226"/>
    </location>
</feature>
<dbReference type="AlphaFoldDB" id="A0A8I2YUZ9"/>
<accession>A0A8I2YUZ9</accession>
<dbReference type="GO" id="GO:0005634">
    <property type="term" value="C:nucleus"/>
    <property type="evidence" value="ECO:0007669"/>
    <property type="project" value="TreeGrafter"/>
</dbReference>
<name>A0A8I2YUZ9_9AGAM</name>
<keyword evidence="1" id="KW-0156">Chromatin regulator</keyword>
<dbReference type="InterPro" id="IPR028651">
    <property type="entry name" value="ING_fam"/>
</dbReference>
<evidence type="ECO:0000313" key="4">
    <source>
        <dbReference type="EMBL" id="KAG6379090.1"/>
    </source>
</evidence>
<dbReference type="Proteomes" id="UP000683000">
    <property type="component" value="Unassembled WGS sequence"/>
</dbReference>
<comment type="caution">
    <text evidence="4">The sequence shown here is derived from an EMBL/GenBank/DDBJ whole genome shotgun (WGS) entry which is preliminary data.</text>
</comment>
<reference evidence="4" key="1">
    <citation type="submission" date="2021-03" db="EMBL/GenBank/DDBJ databases">
        <title>Evolutionary innovations through gain and loss of genes in the ectomycorrhizal Boletales.</title>
        <authorList>
            <person name="Wu G."/>
            <person name="Miyauchi S."/>
            <person name="Morin E."/>
            <person name="Yang Z.-L."/>
            <person name="Xu J."/>
            <person name="Martin F.M."/>
        </authorList>
    </citation>
    <scope>NUCLEOTIDE SEQUENCE</scope>
    <source>
        <strain evidence="4">BR01</strain>
    </source>
</reference>
<dbReference type="CDD" id="cd16859">
    <property type="entry name" value="ING_ING4_5"/>
    <property type="match status" value="1"/>
</dbReference>
<dbReference type="SMART" id="SM01408">
    <property type="entry name" value="ING"/>
    <property type="match status" value="1"/>
</dbReference>
<dbReference type="EMBL" id="JAGFBS010000005">
    <property type="protein sequence ID" value="KAG6379090.1"/>
    <property type="molecule type" value="Genomic_DNA"/>
</dbReference>
<feature type="compositionally biased region" description="Acidic residues" evidence="2">
    <location>
        <begin position="13"/>
        <end position="27"/>
    </location>
</feature>
<dbReference type="GO" id="GO:0006325">
    <property type="term" value="P:chromatin organization"/>
    <property type="evidence" value="ECO:0007669"/>
    <property type="project" value="UniProtKB-KW"/>
</dbReference>
<dbReference type="PANTHER" id="PTHR10333:SF42">
    <property type="entry name" value="INHIBITOR OF GROWTH PROTEIN 5"/>
    <property type="match status" value="1"/>
</dbReference>
<evidence type="ECO:0000256" key="1">
    <source>
        <dbReference type="ARBA" id="ARBA00022853"/>
    </source>
</evidence>
<gene>
    <name evidence="4" type="ORF">JVT61DRAFT_11526</name>
</gene>
<sequence>MGRKRPRSRAALTDDDEQPIDIIDESNESVQDHGSNSQTDDLPEERTEELHADVWDAFKEEHHEVLEQLPLSVHRQFKLMRELDSHSAIFHVDLLASVQRYIQLRESLAARNTQDNSNAVEAQLNATTHLNNAVVDEAGDMSPNAMQVDSTESTHDATVNDNSANARFPAAFQPNPGETTRTRLQHIAQTSEEAIRTAEEKVNIAQTAYETVDRHIRLLDQAIKEQEAAISLGVRPGPI</sequence>
<keyword evidence="5" id="KW-1185">Reference proteome</keyword>
<dbReference type="InterPro" id="IPR024610">
    <property type="entry name" value="ING_N_histone-binding"/>
</dbReference>
<evidence type="ECO:0000259" key="3">
    <source>
        <dbReference type="SMART" id="SM01408"/>
    </source>
</evidence>
<proteinExistence type="predicted"/>
<dbReference type="Pfam" id="PF12998">
    <property type="entry name" value="ING"/>
    <property type="match status" value="2"/>
</dbReference>
<evidence type="ECO:0000256" key="2">
    <source>
        <dbReference type="SAM" id="MobiDB-lite"/>
    </source>
</evidence>